<feature type="compositionally biased region" description="Basic and acidic residues" evidence="2">
    <location>
        <begin position="258"/>
        <end position="267"/>
    </location>
</feature>
<feature type="compositionally biased region" description="Acidic residues" evidence="2">
    <location>
        <begin position="69"/>
        <end position="92"/>
    </location>
</feature>
<gene>
    <name evidence="3" type="ORF">M427DRAFT_76031</name>
</gene>
<keyword evidence="1" id="KW-0175">Coiled coil</keyword>
<reference evidence="3 4" key="1">
    <citation type="journal article" date="2015" name="Genome Biol. Evol.">
        <title>Phylogenomic analyses indicate that early fungi evolved digesting cell walls of algal ancestors of land plants.</title>
        <authorList>
            <person name="Chang Y."/>
            <person name="Wang S."/>
            <person name="Sekimoto S."/>
            <person name="Aerts A.L."/>
            <person name="Choi C."/>
            <person name="Clum A."/>
            <person name="LaButti K.M."/>
            <person name="Lindquist E.A."/>
            <person name="Yee Ngan C."/>
            <person name="Ohm R.A."/>
            <person name="Salamov A.A."/>
            <person name="Grigoriev I.V."/>
            <person name="Spatafora J.W."/>
            <person name="Berbee M.L."/>
        </authorList>
    </citation>
    <scope>NUCLEOTIDE SEQUENCE [LARGE SCALE GENOMIC DNA]</scope>
    <source>
        <strain evidence="3 4">JEL478</strain>
    </source>
</reference>
<organism evidence="3 4">
    <name type="scientific">Gonapodya prolifera (strain JEL478)</name>
    <name type="common">Monoblepharis prolifera</name>
    <dbReference type="NCBI Taxonomy" id="1344416"/>
    <lineage>
        <taxon>Eukaryota</taxon>
        <taxon>Fungi</taxon>
        <taxon>Fungi incertae sedis</taxon>
        <taxon>Chytridiomycota</taxon>
        <taxon>Chytridiomycota incertae sedis</taxon>
        <taxon>Monoblepharidomycetes</taxon>
        <taxon>Monoblepharidales</taxon>
        <taxon>Gonapodyaceae</taxon>
        <taxon>Gonapodya</taxon>
    </lineage>
</organism>
<protein>
    <submittedName>
        <fullName evidence="3">Uncharacterized protein</fullName>
    </submittedName>
</protein>
<name>A0A138ZX07_GONPJ</name>
<dbReference type="AlphaFoldDB" id="A0A138ZX07"/>
<evidence type="ECO:0000256" key="1">
    <source>
        <dbReference type="SAM" id="Coils"/>
    </source>
</evidence>
<dbReference type="EMBL" id="KQ965897">
    <property type="protein sequence ID" value="KXS09036.1"/>
    <property type="molecule type" value="Genomic_DNA"/>
</dbReference>
<evidence type="ECO:0000313" key="4">
    <source>
        <dbReference type="Proteomes" id="UP000070544"/>
    </source>
</evidence>
<dbReference type="Proteomes" id="UP000070544">
    <property type="component" value="Unassembled WGS sequence"/>
</dbReference>
<accession>A0A138ZX07</accession>
<evidence type="ECO:0000313" key="3">
    <source>
        <dbReference type="EMBL" id="KXS09036.1"/>
    </source>
</evidence>
<feature type="coiled-coil region" evidence="1">
    <location>
        <begin position="122"/>
        <end position="205"/>
    </location>
</feature>
<feature type="region of interest" description="Disordered" evidence="2">
    <location>
        <begin position="66"/>
        <end position="102"/>
    </location>
</feature>
<feature type="region of interest" description="Disordered" evidence="2">
    <location>
        <begin position="240"/>
        <end position="267"/>
    </location>
</feature>
<evidence type="ECO:0000256" key="2">
    <source>
        <dbReference type="SAM" id="MobiDB-lite"/>
    </source>
</evidence>
<sequence>MIGVEDATFVEVTEPELPDIVCPWCRLTQDAISFEGHITTSPVHSASSSEAVTVIDDSEDELVKGNDDLYVESDEVDQDDGAYGDDQDDEAHGDDQDNGAERDKYLDLAKAEYREKMGRSAFERTKIKVANAQAEFRRLNIEVERCDGELSEIDADIEEYERNLRTARLKRKECEDAQSDYWKRAKAVHDMVDRAEAELDRCRQEHVSHLQHLEDTRRNAVAAFFAEFSQGIKDLKERVGNKHVPPGFDGLFQQTQHVQDEDKNKPR</sequence>
<feature type="compositionally biased region" description="Basic and acidic residues" evidence="2">
    <location>
        <begin position="93"/>
        <end position="102"/>
    </location>
</feature>
<proteinExistence type="predicted"/>
<keyword evidence="4" id="KW-1185">Reference proteome</keyword>